<dbReference type="Proteomes" id="UP001635816">
    <property type="component" value="Unassembled WGS sequence"/>
</dbReference>
<comment type="caution">
    <text evidence="2">The sequence shown here is derived from an EMBL/GenBank/DDBJ whole genome shotgun (WGS) entry which is preliminary data.</text>
</comment>
<reference evidence="2 3" key="1">
    <citation type="submission" date="2024-12" db="EMBL/GenBank/DDBJ databases">
        <title>The coexistence of Mycolicibacterium septicum and Mycolicibacterium nivoides in clinical samples.</title>
        <authorList>
            <person name="Wang C."/>
            <person name="Feng Y."/>
            <person name="Zong Z."/>
        </authorList>
    </citation>
    <scope>NUCLEOTIDE SEQUENCE [LARGE SCALE GENOMIC DNA]</scope>
    <source>
        <strain evidence="2 3">120309</strain>
    </source>
</reference>
<sequence length="326" mass="34590">MRAKNNNTLFLTITSAAVLVAACSTATTPELPDPSDPAAVAAKLTSKDANEFLLGLSTYDWPDDGAHAAEEFTWIPDAAASTDDRIAQRAGESARAIAGFLADKDNQLLDIRSGLFGRNHTNVGQLNPALVRAFGEALIPYQGALVCDDSKARGFDSLEPCNNAMPAAQSVFALVSTNTEAAAAFSDAAHEQVRQYIQTFADTELSSPALYPAAQGLTYSGSLLGLLAVSANEHEGTPPIDINKEATEARYTIAKAMLAREPGSSLPEKFFLNGVLMAPAQVRQNLGDSAYSEYAAGLISFLTQRNVETFVNHNIVGQFKLVTGES</sequence>
<feature type="chain" id="PRO_5045106172" description="DUF4856 domain-containing protein" evidence="1">
    <location>
        <begin position="27"/>
        <end position="326"/>
    </location>
</feature>
<accession>A0ABW9LHA9</accession>
<proteinExistence type="predicted"/>
<gene>
    <name evidence="2" type="ORF">ACK4CT_27815</name>
</gene>
<evidence type="ECO:0008006" key="4">
    <source>
        <dbReference type="Google" id="ProtNLM"/>
    </source>
</evidence>
<keyword evidence="3" id="KW-1185">Reference proteome</keyword>
<evidence type="ECO:0000313" key="2">
    <source>
        <dbReference type="EMBL" id="MFN6547009.1"/>
    </source>
</evidence>
<feature type="signal peptide" evidence="1">
    <location>
        <begin position="1"/>
        <end position="26"/>
    </location>
</feature>
<dbReference type="RefSeq" id="WP_409544922.1">
    <property type="nucleotide sequence ID" value="NZ_JBKBDD010000013.1"/>
</dbReference>
<keyword evidence="1" id="KW-0732">Signal</keyword>
<name>A0ABW9LHA9_9MYCO</name>
<evidence type="ECO:0000256" key="1">
    <source>
        <dbReference type="SAM" id="SignalP"/>
    </source>
</evidence>
<evidence type="ECO:0000313" key="3">
    <source>
        <dbReference type="Proteomes" id="UP001635816"/>
    </source>
</evidence>
<protein>
    <recommendedName>
        <fullName evidence="4">DUF4856 domain-containing protein</fullName>
    </recommendedName>
</protein>
<organism evidence="2 3">
    <name type="scientific">Mycolicibacterium nivoides</name>
    <dbReference type="NCBI Taxonomy" id="2487344"/>
    <lineage>
        <taxon>Bacteria</taxon>
        <taxon>Bacillati</taxon>
        <taxon>Actinomycetota</taxon>
        <taxon>Actinomycetes</taxon>
        <taxon>Mycobacteriales</taxon>
        <taxon>Mycobacteriaceae</taxon>
        <taxon>Mycolicibacterium</taxon>
    </lineage>
</organism>
<dbReference type="EMBL" id="JBKBDD010000013">
    <property type="protein sequence ID" value="MFN6547009.1"/>
    <property type="molecule type" value="Genomic_DNA"/>
</dbReference>
<dbReference type="PROSITE" id="PS51257">
    <property type="entry name" value="PROKAR_LIPOPROTEIN"/>
    <property type="match status" value="1"/>
</dbReference>